<feature type="compositionally biased region" description="Polar residues" evidence="1">
    <location>
        <begin position="50"/>
        <end position="65"/>
    </location>
</feature>
<accession>A0A9P6URW2</accession>
<feature type="region of interest" description="Disordered" evidence="1">
    <location>
        <begin position="1"/>
        <end position="82"/>
    </location>
</feature>
<dbReference type="AlphaFoldDB" id="A0A9P6URW2"/>
<feature type="compositionally biased region" description="Low complexity" evidence="1">
    <location>
        <begin position="7"/>
        <end position="20"/>
    </location>
</feature>
<keyword evidence="3" id="KW-1185">Reference proteome</keyword>
<feature type="compositionally biased region" description="Low complexity" evidence="1">
    <location>
        <begin position="38"/>
        <end position="49"/>
    </location>
</feature>
<evidence type="ECO:0000313" key="3">
    <source>
        <dbReference type="Proteomes" id="UP000738325"/>
    </source>
</evidence>
<feature type="compositionally biased region" description="Polar residues" evidence="1">
    <location>
        <begin position="21"/>
        <end position="37"/>
    </location>
</feature>
<comment type="caution">
    <text evidence="2">The sequence shown here is derived from an EMBL/GenBank/DDBJ whole genome shotgun (WGS) entry which is preliminary data.</text>
</comment>
<protein>
    <submittedName>
        <fullName evidence="2">Uncharacterized protein</fullName>
    </submittedName>
</protein>
<proteinExistence type="predicted"/>
<name>A0A9P6URW2_9FUNG</name>
<organism evidence="2 3">
    <name type="scientific">Dissophora globulifera</name>
    <dbReference type="NCBI Taxonomy" id="979702"/>
    <lineage>
        <taxon>Eukaryota</taxon>
        <taxon>Fungi</taxon>
        <taxon>Fungi incertae sedis</taxon>
        <taxon>Mucoromycota</taxon>
        <taxon>Mortierellomycotina</taxon>
        <taxon>Mortierellomycetes</taxon>
        <taxon>Mortierellales</taxon>
        <taxon>Mortierellaceae</taxon>
        <taxon>Dissophora</taxon>
    </lineage>
</organism>
<dbReference type="Proteomes" id="UP000738325">
    <property type="component" value="Unassembled WGS sequence"/>
</dbReference>
<dbReference type="OrthoDB" id="2447868at2759"/>
<sequence>MASAPSQALDQQQQQTTLATNPSLGSSNTQAQNTNTAQGVDVQPQQTQQEAESGSQITGDQQQEPVHSIHLIGHIKGVPRRH</sequence>
<evidence type="ECO:0000256" key="1">
    <source>
        <dbReference type="SAM" id="MobiDB-lite"/>
    </source>
</evidence>
<gene>
    <name evidence="2" type="ORF">BGZ99_006834</name>
</gene>
<dbReference type="EMBL" id="JAAAIP010000473">
    <property type="protein sequence ID" value="KAG0316550.1"/>
    <property type="molecule type" value="Genomic_DNA"/>
</dbReference>
<reference evidence="2" key="1">
    <citation type="journal article" date="2020" name="Fungal Divers.">
        <title>Resolving the Mortierellaceae phylogeny through synthesis of multi-gene phylogenetics and phylogenomics.</title>
        <authorList>
            <person name="Vandepol N."/>
            <person name="Liber J."/>
            <person name="Desiro A."/>
            <person name="Na H."/>
            <person name="Kennedy M."/>
            <person name="Barry K."/>
            <person name="Grigoriev I.V."/>
            <person name="Miller A.N."/>
            <person name="O'Donnell K."/>
            <person name="Stajich J.E."/>
            <person name="Bonito G."/>
        </authorList>
    </citation>
    <scope>NUCLEOTIDE SEQUENCE</scope>
    <source>
        <strain evidence="2">REB-010B</strain>
    </source>
</reference>
<evidence type="ECO:0000313" key="2">
    <source>
        <dbReference type="EMBL" id="KAG0316550.1"/>
    </source>
</evidence>